<gene>
    <name evidence="3" type="ORF">E6C76_14620</name>
</gene>
<dbReference type="SUPFAM" id="SSF103039">
    <property type="entry name" value="CheC-like"/>
    <property type="match status" value="1"/>
</dbReference>
<evidence type="ECO:0000313" key="3">
    <source>
        <dbReference type="EMBL" id="THF63813.1"/>
    </source>
</evidence>
<evidence type="ECO:0000256" key="1">
    <source>
        <dbReference type="ARBA" id="ARBA00022500"/>
    </source>
</evidence>
<dbReference type="Proteomes" id="UP000308430">
    <property type="component" value="Unassembled WGS sequence"/>
</dbReference>
<evidence type="ECO:0000259" key="2">
    <source>
        <dbReference type="Pfam" id="PF13690"/>
    </source>
</evidence>
<dbReference type="RefSeq" id="WP_136348974.1">
    <property type="nucleotide sequence ID" value="NZ_SSOC01000005.1"/>
</dbReference>
<reference evidence="3 4" key="1">
    <citation type="submission" date="2019-04" db="EMBL/GenBank/DDBJ databases">
        <title>Azoarcus nasutitermitis sp. nov. isolated from termite nest.</title>
        <authorList>
            <person name="Lin S.-Y."/>
            <person name="Hameed A."/>
            <person name="Hsu Y.-H."/>
            <person name="Young C.-C."/>
        </authorList>
    </citation>
    <scope>NUCLEOTIDE SEQUENCE [LARGE SCALE GENOMIC DNA]</scope>
    <source>
        <strain evidence="3 4">CC-YHH838</strain>
    </source>
</reference>
<dbReference type="Gene3D" id="3.40.1550.10">
    <property type="entry name" value="CheC-like"/>
    <property type="match status" value="1"/>
</dbReference>
<name>A0A4V3WBM4_9RHOO</name>
<sequence>MATLTEDDLQLFVDAVKHYLKATSKQEPEITSAFLGDSSVIAHEFNGIVSFMGGYSGQILVSMPEGMLRELLVLQHEHDLSETNLLDAVGEVANTLAGNARKVFGPDLEISVPTRLRGAQGITARVRPRPYVITFRWHRHPALVCVDLERR</sequence>
<dbReference type="CDD" id="cd17906">
    <property type="entry name" value="CheX"/>
    <property type="match status" value="1"/>
</dbReference>
<dbReference type="AlphaFoldDB" id="A0A4V3WBM4"/>
<evidence type="ECO:0000313" key="4">
    <source>
        <dbReference type="Proteomes" id="UP000308430"/>
    </source>
</evidence>
<dbReference type="InterPro" id="IPR028051">
    <property type="entry name" value="CheX-like_dom"/>
</dbReference>
<protein>
    <submittedName>
        <fullName evidence="3">Chemotaxis protein CheX</fullName>
    </submittedName>
</protein>
<keyword evidence="4" id="KW-1185">Reference proteome</keyword>
<proteinExistence type="predicted"/>
<dbReference type="GO" id="GO:0006935">
    <property type="term" value="P:chemotaxis"/>
    <property type="evidence" value="ECO:0007669"/>
    <property type="project" value="UniProtKB-KW"/>
</dbReference>
<feature type="domain" description="Chemotaxis phosphatase CheX-like" evidence="2">
    <location>
        <begin position="46"/>
        <end position="135"/>
    </location>
</feature>
<organism evidence="3 4">
    <name type="scientific">Pseudothauera nasutitermitis</name>
    <dbReference type="NCBI Taxonomy" id="2565930"/>
    <lineage>
        <taxon>Bacteria</taxon>
        <taxon>Pseudomonadati</taxon>
        <taxon>Pseudomonadota</taxon>
        <taxon>Betaproteobacteria</taxon>
        <taxon>Rhodocyclales</taxon>
        <taxon>Zoogloeaceae</taxon>
        <taxon>Pseudothauera</taxon>
    </lineage>
</organism>
<dbReference type="EMBL" id="SSOC01000005">
    <property type="protein sequence ID" value="THF63813.1"/>
    <property type="molecule type" value="Genomic_DNA"/>
</dbReference>
<dbReference type="OrthoDB" id="9788100at2"/>
<dbReference type="InterPro" id="IPR028976">
    <property type="entry name" value="CheC-like_sf"/>
</dbReference>
<keyword evidence="1" id="KW-0145">Chemotaxis</keyword>
<dbReference type="Pfam" id="PF13690">
    <property type="entry name" value="CheX"/>
    <property type="match status" value="1"/>
</dbReference>
<comment type="caution">
    <text evidence="3">The sequence shown here is derived from an EMBL/GenBank/DDBJ whole genome shotgun (WGS) entry which is preliminary data.</text>
</comment>
<accession>A0A4V3WBM4</accession>